<dbReference type="Proteomes" id="UP001223634">
    <property type="component" value="Segment"/>
</dbReference>
<evidence type="ECO:0000313" key="2">
    <source>
        <dbReference type="EMBL" id="QEI03440.1"/>
    </source>
</evidence>
<protein>
    <submittedName>
        <fullName evidence="2">Uncharacterized protein</fullName>
    </submittedName>
</protein>
<accession>A0A6B7KGL9</accession>
<sequence length="154" mass="17775">MDPISMSSSQQQQQSEKSVGSPALQEKFEKDKQELMSVCFSEDFFCFQKECVILNDEAYCLSCAGDQHQLLLTSAAEYCIVHQLIPDNHMYIRDGVDPKPNLDEYYVKRKCCKCDKKLVRSDNVMACKTCYECVKKIFEKPINNGHVNVIHECW</sequence>
<evidence type="ECO:0000313" key="3">
    <source>
        <dbReference type="Proteomes" id="UP001223634"/>
    </source>
</evidence>
<name>A0A6B7KGL9_9ABAC</name>
<reference evidence="2 3" key="1">
    <citation type="submission" date="2019-01" db="EMBL/GenBank/DDBJ databases">
        <title>The Spodoptera cosmioides nucleopolyhedrovirus (SpcoNPV) is a novel virus isolated from the polyphagous black armyworm, Spodoptera cosmioides (Walker) (Lepidoptera: Noctuidae).</title>
        <authorList>
            <person name="Santos E.R."/>
            <person name="Oliveira L.B."/>
            <person name="Silva L.A."/>
            <person name="Sosa-Gomez D.R."/>
            <person name="Ribeiro B.M."/>
            <person name="Ardisson-Araujo D.M.P."/>
        </authorList>
    </citation>
    <scope>NUCLEOTIDE SEQUENCE [LARGE SCALE GENOMIC DNA]</scope>
    <source>
        <strain evidence="2">VPN72</strain>
    </source>
</reference>
<proteinExistence type="predicted"/>
<organism evidence="2 3">
    <name type="scientific">Spodoptera cosmioides nucleopolyhedrovirus</name>
    <dbReference type="NCBI Taxonomy" id="2605774"/>
    <lineage>
        <taxon>Viruses</taxon>
        <taxon>Viruses incertae sedis</taxon>
        <taxon>Naldaviricetes</taxon>
        <taxon>Lefavirales</taxon>
        <taxon>Baculoviridae</taxon>
        <taxon>Alphabaculovirus</taxon>
        <taxon>Alphabaculovirus spocosmioidis</taxon>
    </lineage>
</organism>
<feature type="compositionally biased region" description="Low complexity" evidence="1">
    <location>
        <begin position="1"/>
        <end position="15"/>
    </location>
</feature>
<keyword evidence="3" id="KW-1185">Reference proteome</keyword>
<evidence type="ECO:0000256" key="1">
    <source>
        <dbReference type="SAM" id="MobiDB-lite"/>
    </source>
</evidence>
<feature type="region of interest" description="Disordered" evidence="1">
    <location>
        <begin position="1"/>
        <end position="23"/>
    </location>
</feature>
<dbReference type="EMBL" id="MK419955">
    <property type="protein sequence ID" value="QEI03440.1"/>
    <property type="molecule type" value="Genomic_DNA"/>
</dbReference>